<sequence length="143" mass="16368">MKKLFVYVVKTIIRNKLVRSTIALLILSQVAVAQTRLVAVREPVVSTASVKHIGNPEGSVVFQVQYDNQAGEKFFLIIRDNDGNVIYQDTYSDKKFDKKFQLPQGETDKLQFIIKGPRNNTIQTFEVKTHSRMIEEVVVRKVN</sequence>
<protein>
    <recommendedName>
        <fullName evidence="4">DUF4384 domain-containing protein</fullName>
    </recommendedName>
</protein>
<keyword evidence="3" id="KW-1185">Reference proteome</keyword>
<dbReference type="KEGG" id="pseg:D3H65_24225"/>
<name>A0A3B7MQY2_9BACT</name>
<evidence type="ECO:0008006" key="4">
    <source>
        <dbReference type="Google" id="ProtNLM"/>
    </source>
</evidence>
<feature type="chain" id="PRO_5017793024" description="DUF4384 domain-containing protein" evidence="1">
    <location>
        <begin position="34"/>
        <end position="143"/>
    </location>
</feature>
<dbReference type="OrthoDB" id="669562at2"/>
<feature type="signal peptide" evidence="1">
    <location>
        <begin position="1"/>
        <end position="33"/>
    </location>
</feature>
<dbReference type="Proteomes" id="UP000263900">
    <property type="component" value="Chromosome"/>
</dbReference>
<evidence type="ECO:0000256" key="1">
    <source>
        <dbReference type="SAM" id="SignalP"/>
    </source>
</evidence>
<evidence type="ECO:0000313" key="3">
    <source>
        <dbReference type="Proteomes" id="UP000263900"/>
    </source>
</evidence>
<dbReference type="RefSeq" id="WP_119052779.1">
    <property type="nucleotide sequence ID" value="NZ_CP032157.1"/>
</dbReference>
<organism evidence="2 3">
    <name type="scientific">Paraflavitalea soli</name>
    <dbReference type="NCBI Taxonomy" id="2315862"/>
    <lineage>
        <taxon>Bacteria</taxon>
        <taxon>Pseudomonadati</taxon>
        <taxon>Bacteroidota</taxon>
        <taxon>Chitinophagia</taxon>
        <taxon>Chitinophagales</taxon>
        <taxon>Chitinophagaceae</taxon>
        <taxon>Paraflavitalea</taxon>
    </lineage>
</organism>
<dbReference type="EMBL" id="CP032157">
    <property type="protein sequence ID" value="AXY76902.1"/>
    <property type="molecule type" value="Genomic_DNA"/>
</dbReference>
<dbReference type="AlphaFoldDB" id="A0A3B7MQY2"/>
<keyword evidence="1" id="KW-0732">Signal</keyword>
<reference evidence="2 3" key="1">
    <citation type="submission" date="2018-09" db="EMBL/GenBank/DDBJ databases">
        <title>Genome sequencing of strain 6GH32-13.</title>
        <authorList>
            <person name="Weon H.-Y."/>
            <person name="Heo J."/>
            <person name="Kwon S.-W."/>
        </authorList>
    </citation>
    <scope>NUCLEOTIDE SEQUENCE [LARGE SCALE GENOMIC DNA]</scope>
    <source>
        <strain evidence="2 3">5GH32-13</strain>
    </source>
</reference>
<accession>A0A3B7MQY2</accession>
<gene>
    <name evidence="2" type="ORF">D3H65_24225</name>
</gene>
<evidence type="ECO:0000313" key="2">
    <source>
        <dbReference type="EMBL" id="AXY76902.1"/>
    </source>
</evidence>
<proteinExistence type="predicted"/>